<dbReference type="InterPro" id="IPR036390">
    <property type="entry name" value="WH_DNA-bd_sf"/>
</dbReference>
<keyword evidence="7" id="KW-1185">Reference proteome</keyword>
<comment type="similarity">
    <text evidence="1">Belongs to the LysR transcriptional regulatory family.</text>
</comment>
<dbReference type="PANTHER" id="PTHR30537">
    <property type="entry name" value="HTH-TYPE TRANSCRIPTIONAL REGULATOR"/>
    <property type="match status" value="1"/>
</dbReference>
<evidence type="ECO:0000313" key="6">
    <source>
        <dbReference type="EMBL" id="QWK92765.1"/>
    </source>
</evidence>
<dbReference type="EMBL" id="CP076363">
    <property type="protein sequence ID" value="QWK92765.1"/>
    <property type="molecule type" value="Genomic_DNA"/>
</dbReference>
<proteinExistence type="inferred from homology"/>
<dbReference type="GO" id="GO:0003700">
    <property type="term" value="F:DNA-binding transcription factor activity"/>
    <property type="evidence" value="ECO:0007669"/>
    <property type="project" value="InterPro"/>
</dbReference>
<accession>A0A975S406</accession>
<dbReference type="InterPro" id="IPR000847">
    <property type="entry name" value="LysR_HTH_N"/>
</dbReference>
<dbReference type="GO" id="GO:0003677">
    <property type="term" value="F:DNA binding"/>
    <property type="evidence" value="ECO:0007669"/>
    <property type="project" value="UniProtKB-KW"/>
</dbReference>
<dbReference type="RefSeq" id="WP_215505492.1">
    <property type="nucleotide sequence ID" value="NZ_CP076363.1"/>
</dbReference>
<dbReference type="Gene3D" id="1.10.10.10">
    <property type="entry name" value="Winged helix-like DNA-binding domain superfamily/Winged helix DNA-binding domain"/>
    <property type="match status" value="1"/>
</dbReference>
<geneLocation type="plasmid" evidence="6 7">
    <name>p2</name>
</geneLocation>
<keyword evidence="4" id="KW-0804">Transcription</keyword>
<dbReference type="CDD" id="cd08422">
    <property type="entry name" value="PBP2_CrgA_like"/>
    <property type="match status" value="1"/>
</dbReference>
<evidence type="ECO:0000256" key="4">
    <source>
        <dbReference type="ARBA" id="ARBA00023163"/>
    </source>
</evidence>
<keyword evidence="2" id="KW-0805">Transcription regulation</keyword>
<dbReference type="SUPFAM" id="SSF53850">
    <property type="entry name" value="Periplasmic binding protein-like II"/>
    <property type="match status" value="1"/>
</dbReference>
<organism evidence="6 7">
    <name type="scientific">Gemmobacter fulvus</name>
    <dbReference type="NCBI Taxonomy" id="2840474"/>
    <lineage>
        <taxon>Bacteria</taxon>
        <taxon>Pseudomonadati</taxon>
        <taxon>Pseudomonadota</taxon>
        <taxon>Alphaproteobacteria</taxon>
        <taxon>Rhodobacterales</taxon>
        <taxon>Paracoccaceae</taxon>
        <taxon>Gemmobacter</taxon>
    </lineage>
</organism>
<dbReference type="Gene3D" id="3.40.190.290">
    <property type="match status" value="1"/>
</dbReference>
<sequence length="327" mass="36073">MDRITELQIFSAIAEEANLTRASEVLGLSVSGVSRTLSALETRLGVRLVQRTTRQMSLTSEGESFAQNVREILNSLREAEESVIRGAAEPFGTLRIGASLSFALLHLMPVIHAYKARYPLVRIELQASNRYCDIIENGLDLAIRTRRAEADSSVTIRKLAEVPRVLAAAPAYLDQHGTPETPEDLQRHRLLLYSLAEDWDVLTLTDSTRTCRQHVSGDLVANDGQILRDAALGGMGILIQPAYIIHDDLRAGRLVPILPDWVPRGLTMNVAYPTRSFLPMRARLFIDALVAHFRENAFETQWGSHLTGAGRAPQIMPEPAAECCAGS</sequence>
<evidence type="ECO:0000256" key="1">
    <source>
        <dbReference type="ARBA" id="ARBA00009437"/>
    </source>
</evidence>
<dbReference type="KEGG" id="gfu:KM031_19170"/>
<evidence type="ECO:0000313" key="7">
    <source>
        <dbReference type="Proteomes" id="UP000679352"/>
    </source>
</evidence>
<dbReference type="SUPFAM" id="SSF46785">
    <property type="entry name" value="Winged helix' DNA-binding domain"/>
    <property type="match status" value="1"/>
</dbReference>
<protein>
    <submittedName>
        <fullName evidence="6">LysR family transcriptional regulator</fullName>
    </submittedName>
</protein>
<name>A0A975S406_9RHOB</name>
<dbReference type="PROSITE" id="PS50931">
    <property type="entry name" value="HTH_LYSR"/>
    <property type="match status" value="1"/>
</dbReference>
<feature type="domain" description="HTH lysR-type" evidence="5">
    <location>
        <begin position="1"/>
        <end position="59"/>
    </location>
</feature>
<dbReference type="FunFam" id="1.10.10.10:FF:000001">
    <property type="entry name" value="LysR family transcriptional regulator"/>
    <property type="match status" value="1"/>
</dbReference>
<dbReference type="InterPro" id="IPR005119">
    <property type="entry name" value="LysR_subst-bd"/>
</dbReference>
<evidence type="ECO:0000256" key="3">
    <source>
        <dbReference type="ARBA" id="ARBA00023125"/>
    </source>
</evidence>
<gene>
    <name evidence="6" type="ORF">KM031_19170</name>
</gene>
<dbReference type="InterPro" id="IPR058163">
    <property type="entry name" value="LysR-type_TF_proteobact-type"/>
</dbReference>
<keyword evidence="6" id="KW-0614">Plasmid</keyword>
<evidence type="ECO:0000259" key="5">
    <source>
        <dbReference type="PROSITE" id="PS50931"/>
    </source>
</evidence>
<evidence type="ECO:0000256" key="2">
    <source>
        <dbReference type="ARBA" id="ARBA00023015"/>
    </source>
</evidence>
<dbReference type="PANTHER" id="PTHR30537:SF5">
    <property type="entry name" value="HTH-TYPE TRANSCRIPTIONAL ACTIVATOR TTDR-RELATED"/>
    <property type="match status" value="1"/>
</dbReference>
<keyword evidence="3" id="KW-0238">DNA-binding</keyword>
<dbReference type="Pfam" id="PF00126">
    <property type="entry name" value="HTH_1"/>
    <property type="match status" value="1"/>
</dbReference>
<dbReference type="AlphaFoldDB" id="A0A975S406"/>
<dbReference type="Proteomes" id="UP000679352">
    <property type="component" value="Plasmid p2"/>
</dbReference>
<dbReference type="Pfam" id="PF03466">
    <property type="entry name" value="LysR_substrate"/>
    <property type="match status" value="1"/>
</dbReference>
<dbReference type="InterPro" id="IPR036388">
    <property type="entry name" value="WH-like_DNA-bd_sf"/>
</dbReference>
<reference evidence="6" key="1">
    <citation type="submission" date="2021-06" db="EMBL/GenBank/DDBJ databases">
        <authorList>
            <person name="Lee C.-S."/>
            <person name="Jin L."/>
        </authorList>
    </citation>
    <scope>NUCLEOTIDE SEQUENCE</scope>
    <source>
        <strain evidence="6">Con5</strain>
        <plasmid evidence="6">p2</plasmid>
    </source>
</reference>